<keyword evidence="2" id="KW-1185">Reference proteome</keyword>
<sequence>TLCFRLSKLASTNSKRAILVELIRKSSEQILFFTQHLPHLTNTLVDSNFHLILLNILNLQKNATFIPTQILQTINIIVKNSSPSEYIESFPHYWIPKIDTGTFSLFCRLPDLYNVNDSIVQTTLKSIFLNVLNDDRFCIITYIMRQIRNKHDDIILTLHENQSPITNSIHKINSLIQDHIELLSFLNDALYLKNIDINHRILTLFHERLSILCYARFIEIGNRLNSSNSEQTIMLVSTLFLSHSFSILKYKPLLDQLLVLFFYNNPISSFQILLDLGFDENEASAFKSPFVSINTDNPLFYGIFSSLCLMILKTPLFDKRILGLTIFYKSSNQKLLPASQQAPPIDPLFNHLFFDLVFAKNFDPVPLPSIILTSALFEHVATDTNGHFFKSNTLLLQIENCIDTTKSSIKKYIFDTDVLFLSVFECLDHIYEFQDTDNLISKSLFNSPQIFYSDKYYSNQPIISNLPNSPLFSYCSESCLKSLSKTRALVASTIGLDFLLKWKNCLKSGQAITDYSNKKAFLGKRFSFPEFDYPRKHELHQIVNSELIPVYLFNMDHIHPKSLSNENSWMFDMYNNDTPGNNNFQQGFATNYSNSKFTSNIANGSQNHIPHSNPKKCLNFSKNYVYFHKDGFLLILELSSGNLSNQQDGFFLKITHVINLVDNILIPHFLLDPVSFELEQDFSESILEKSKQTDGSNVLSNTGKYQDSDETNSGLPFVFSLISSDLKSDLKSETFQSTNILFDPQSSIFFFTLFLEK</sequence>
<dbReference type="AlphaFoldDB" id="A0A2T9ZEB0"/>
<protein>
    <recommendedName>
        <fullName evidence="3">FPL domain-containing protein</fullName>
    </recommendedName>
</protein>
<dbReference type="Proteomes" id="UP000245609">
    <property type="component" value="Unassembled WGS sequence"/>
</dbReference>
<evidence type="ECO:0008006" key="3">
    <source>
        <dbReference type="Google" id="ProtNLM"/>
    </source>
</evidence>
<gene>
    <name evidence="1" type="ORF">BB560_002664</name>
</gene>
<dbReference type="OrthoDB" id="294052at2759"/>
<feature type="non-terminal residue" evidence="1">
    <location>
        <position position="1"/>
    </location>
</feature>
<dbReference type="EMBL" id="MBFS01000308">
    <property type="protein sequence ID" value="PVV02877.1"/>
    <property type="molecule type" value="Genomic_DNA"/>
</dbReference>
<comment type="caution">
    <text evidence="1">The sequence shown here is derived from an EMBL/GenBank/DDBJ whole genome shotgun (WGS) entry which is preliminary data.</text>
</comment>
<reference evidence="1 2" key="1">
    <citation type="journal article" date="2018" name="MBio">
        <title>Comparative Genomics Reveals the Core Gene Toolbox for the Fungus-Insect Symbiosis.</title>
        <authorList>
            <person name="Wang Y."/>
            <person name="Stata M."/>
            <person name="Wang W."/>
            <person name="Stajich J.E."/>
            <person name="White M.M."/>
            <person name="Moncalvo J.M."/>
        </authorList>
    </citation>
    <scope>NUCLEOTIDE SEQUENCE [LARGE SCALE GENOMIC DNA]</scope>
    <source>
        <strain evidence="1 2">SC-DP-2</strain>
    </source>
</reference>
<evidence type="ECO:0000313" key="1">
    <source>
        <dbReference type="EMBL" id="PVV02877.1"/>
    </source>
</evidence>
<accession>A0A2T9ZEB0</accession>
<name>A0A2T9ZEB0_9FUNG</name>
<evidence type="ECO:0000313" key="2">
    <source>
        <dbReference type="Proteomes" id="UP000245609"/>
    </source>
</evidence>
<proteinExistence type="predicted"/>
<dbReference type="STRING" id="133381.A0A2T9ZEB0"/>
<organism evidence="1 2">
    <name type="scientific">Smittium megazygosporum</name>
    <dbReference type="NCBI Taxonomy" id="133381"/>
    <lineage>
        <taxon>Eukaryota</taxon>
        <taxon>Fungi</taxon>
        <taxon>Fungi incertae sedis</taxon>
        <taxon>Zoopagomycota</taxon>
        <taxon>Kickxellomycotina</taxon>
        <taxon>Harpellomycetes</taxon>
        <taxon>Harpellales</taxon>
        <taxon>Legeriomycetaceae</taxon>
        <taxon>Smittium</taxon>
    </lineage>
</organism>